<dbReference type="EMBL" id="KI546098">
    <property type="protein sequence ID" value="EST45405.1"/>
    <property type="molecule type" value="Genomic_DNA"/>
</dbReference>
<evidence type="ECO:0000313" key="1">
    <source>
        <dbReference type="EMBL" id="EST45405.1"/>
    </source>
</evidence>
<protein>
    <submittedName>
        <fullName evidence="1">Uncharacterized protein</fullName>
    </submittedName>
</protein>
<organism evidence="1">
    <name type="scientific">Spironucleus salmonicida</name>
    <dbReference type="NCBI Taxonomy" id="348837"/>
    <lineage>
        <taxon>Eukaryota</taxon>
        <taxon>Metamonada</taxon>
        <taxon>Diplomonadida</taxon>
        <taxon>Hexamitidae</taxon>
        <taxon>Hexamitinae</taxon>
        <taxon>Spironucleus</taxon>
    </lineage>
</organism>
<dbReference type="AlphaFoldDB" id="V6LL95"/>
<reference evidence="1" key="1">
    <citation type="journal article" date="2014" name="PLoS Genet.">
        <title>The Genome of Spironucleus salmonicida Highlights a Fish Pathogen Adapted to Fluctuating Environments.</title>
        <authorList>
            <person name="Xu F."/>
            <person name="Jerlstrom-Hultqvist J."/>
            <person name="Einarsson E."/>
            <person name="Astvaldsson A."/>
            <person name="Svard S.G."/>
            <person name="Andersson J.O."/>
        </authorList>
    </citation>
    <scope>NUCLEOTIDE SEQUENCE</scope>
</reference>
<accession>V6LL95</accession>
<gene>
    <name evidence="1" type="ORF">SS50377_ee046</name>
</gene>
<sequence>MGISSPNFINLREPLIIRDAFQEMMSDVRKQTTIAVFRAKVYQFLLMLYNPRGIETIFWRNVSFSMNQVADSINITNTPSSQIKDELNKYLSEQFSTETMYIDFFTSTYNVTIKFPIENIYAQIPFISAKSAHLLAAGTDLALINFIRQNQFLYTSENSRGQTPYTQSNILGTSQMHPSCLTQSYYKDMRITTQTDDSMRQQVNDKVKNMNIKDFYLTMVPELAAELQFLCPLICPQIIIKNSTSKYLFNSTRQYQYNIGEKIIDLNILSSHRQILNSLFIEREDKQVGATSLGSNRLALNKILKSQSIQDFNNNLRLTSSSSLNREVVFILSFTMSQKFVQNLIILTTLTEEDLVQQSVWRPNRYYANLTNNKCLKYQRRYFLLFHYAKILIMRQV</sequence>
<name>V6LL95_9EUKA</name>
<proteinExistence type="predicted"/>
<dbReference type="VEuPathDB" id="GiardiaDB:SS50377_21765"/>